<organism evidence="1 2">
    <name type="scientific">Protomyces lactucae-debilis</name>
    <dbReference type="NCBI Taxonomy" id="2754530"/>
    <lineage>
        <taxon>Eukaryota</taxon>
        <taxon>Fungi</taxon>
        <taxon>Dikarya</taxon>
        <taxon>Ascomycota</taxon>
        <taxon>Taphrinomycotina</taxon>
        <taxon>Taphrinomycetes</taxon>
        <taxon>Taphrinales</taxon>
        <taxon>Protomycetaceae</taxon>
        <taxon>Protomyces</taxon>
    </lineage>
</organism>
<comment type="caution">
    <text evidence="1">The sequence shown here is derived from an EMBL/GenBank/DDBJ whole genome shotgun (WGS) entry which is preliminary data.</text>
</comment>
<protein>
    <submittedName>
        <fullName evidence="1">Uncharacterized protein</fullName>
    </submittedName>
</protein>
<evidence type="ECO:0000313" key="2">
    <source>
        <dbReference type="Proteomes" id="UP000193685"/>
    </source>
</evidence>
<proteinExistence type="predicted"/>
<name>A0A1Y2FDM4_PROLT</name>
<reference evidence="1 2" key="1">
    <citation type="submission" date="2016-07" db="EMBL/GenBank/DDBJ databases">
        <title>Pervasive Adenine N6-methylation of Active Genes in Fungi.</title>
        <authorList>
            <consortium name="DOE Joint Genome Institute"/>
            <person name="Mondo S.J."/>
            <person name="Dannebaum R.O."/>
            <person name="Kuo R.C."/>
            <person name="Labutti K."/>
            <person name="Haridas S."/>
            <person name="Kuo A."/>
            <person name="Salamov A."/>
            <person name="Ahrendt S.R."/>
            <person name="Lipzen A."/>
            <person name="Sullivan W."/>
            <person name="Andreopoulos W.B."/>
            <person name="Clum A."/>
            <person name="Lindquist E."/>
            <person name="Daum C."/>
            <person name="Ramamoorthy G.K."/>
            <person name="Gryganskyi A."/>
            <person name="Culley D."/>
            <person name="Magnuson J.K."/>
            <person name="James T.Y."/>
            <person name="O'Malley M.A."/>
            <person name="Stajich J.E."/>
            <person name="Spatafora J.W."/>
            <person name="Visel A."/>
            <person name="Grigoriev I.V."/>
        </authorList>
    </citation>
    <scope>NUCLEOTIDE SEQUENCE [LARGE SCALE GENOMIC DNA]</scope>
    <source>
        <strain evidence="1 2">12-1054</strain>
    </source>
</reference>
<sequence length="106" mass="11139">MSFSSCSNAARCAAKDVAGSHTSPSRDKSNACQTCTRSALLQAAAPRIRSRLRQSRASGEVCASAMYVCAGMCWFMLASCVSLCRHACGCLSVEGNSGTERDQAGY</sequence>
<dbReference type="EMBL" id="MCFI01000010">
    <property type="protein sequence ID" value="ORY82028.1"/>
    <property type="molecule type" value="Genomic_DNA"/>
</dbReference>
<dbReference type="Proteomes" id="UP000193685">
    <property type="component" value="Unassembled WGS sequence"/>
</dbReference>
<keyword evidence="2" id="KW-1185">Reference proteome</keyword>
<gene>
    <name evidence="1" type="ORF">BCR37DRAFT_379947</name>
</gene>
<dbReference type="GeneID" id="63785983"/>
<dbReference type="RefSeq" id="XP_040725162.1">
    <property type="nucleotide sequence ID" value="XM_040869384.1"/>
</dbReference>
<dbReference type="AlphaFoldDB" id="A0A1Y2FDM4"/>
<evidence type="ECO:0000313" key="1">
    <source>
        <dbReference type="EMBL" id="ORY82028.1"/>
    </source>
</evidence>
<accession>A0A1Y2FDM4</accession>